<dbReference type="EMBL" id="CAFBMR010000053">
    <property type="protein sequence ID" value="CAB4918571.1"/>
    <property type="molecule type" value="Genomic_DNA"/>
</dbReference>
<dbReference type="AlphaFoldDB" id="A0A6J7HCA6"/>
<evidence type="ECO:0000256" key="1">
    <source>
        <dbReference type="ARBA" id="ARBA00004141"/>
    </source>
</evidence>
<comment type="subcellular location">
    <subcellularLocation>
        <location evidence="1">Membrane</location>
        <topology evidence="1">Multi-pass membrane protein</topology>
    </subcellularLocation>
</comment>
<evidence type="ECO:0000256" key="4">
    <source>
        <dbReference type="ARBA" id="ARBA00023136"/>
    </source>
</evidence>
<protein>
    <submittedName>
        <fullName evidence="6">Unannotated protein</fullName>
    </submittedName>
</protein>
<organism evidence="6">
    <name type="scientific">freshwater metagenome</name>
    <dbReference type="NCBI Taxonomy" id="449393"/>
    <lineage>
        <taxon>unclassified sequences</taxon>
        <taxon>metagenomes</taxon>
        <taxon>ecological metagenomes</taxon>
    </lineage>
</organism>
<reference evidence="6" key="1">
    <citation type="submission" date="2020-05" db="EMBL/GenBank/DDBJ databases">
        <authorList>
            <person name="Chiriac C."/>
            <person name="Salcher M."/>
            <person name="Ghai R."/>
            <person name="Kavagutti S V."/>
        </authorList>
    </citation>
    <scope>NUCLEOTIDE SEQUENCE</scope>
</reference>
<dbReference type="GO" id="GO:0016020">
    <property type="term" value="C:membrane"/>
    <property type="evidence" value="ECO:0007669"/>
    <property type="project" value="UniProtKB-SubCell"/>
</dbReference>
<gene>
    <name evidence="6" type="ORF">UFOPK3610_01273</name>
</gene>
<accession>A0A6J7HCA6</accession>
<feature type="transmembrane region" description="Helical" evidence="5">
    <location>
        <begin position="72"/>
        <end position="92"/>
    </location>
</feature>
<dbReference type="InterPro" id="IPR032808">
    <property type="entry name" value="DoxX"/>
</dbReference>
<keyword evidence="3 5" id="KW-1133">Transmembrane helix</keyword>
<evidence type="ECO:0000313" key="6">
    <source>
        <dbReference type="EMBL" id="CAB4918571.1"/>
    </source>
</evidence>
<feature type="transmembrane region" description="Helical" evidence="5">
    <location>
        <begin position="6"/>
        <end position="25"/>
    </location>
</feature>
<feature type="transmembrane region" description="Helical" evidence="5">
    <location>
        <begin position="45"/>
        <end position="66"/>
    </location>
</feature>
<evidence type="ECO:0000256" key="5">
    <source>
        <dbReference type="SAM" id="Phobius"/>
    </source>
</evidence>
<proteinExistence type="predicted"/>
<dbReference type="Pfam" id="PF13564">
    <property type="entry name" value="DoxX_2"/>
    <property type="match status" value="1"/>
</dbReference>
<name>A0A6J7HCA6_9ZZZZ</name>
<feature type="transmembrane region" description="Helical" evidence="5">
    <location>
        <begin position="104"/>
        <end position="125"/>
    </location>
</feature>
<evidence type="ECO:0000256" key="3">
    <source>
        <dbReference type="ARBA" id="ARBA00022989"/>
    </source>
</evidence>
<evidence type="ECO:0000256" key="2">
    <source>
        <dbReference type="ARBA" id="ARBA00022692"/>
    </source>
</evidence>
<keyword evidence="4 5" id="KW-0472">Membrane</keyword>
<sequence length="126" mass="13139">MNIALWIAAGLLGVVTLVSGAIKIFSSREQLEKNMDWVKDSKMGFVRLVALLEILGAIGVILPGAIGVSPALVPWAAMGLALIMAGAIVLHIQRGEGLKATVPAIVLLALAVFVAWGRFGAYAFAS</sequence>
<keyword evidence="2 5" id="KW-0812">Transmembrane</keyword>